<comment type="subcellular location">
    <subcellularLocation>
        <location evidence="5">Cell membrane</location>
        <topology evidence="5">Multi-pass membrane protein</topology>
    </subcellularLocation>
    <subcellularLocation>
        <location evidence="1">Membrane</location>
        <topology evidence="1">Multi-pass membrane protein</topology>
    </subcellularLocation>
</comment>
<evidence type="ECO:0000256" key="1">
    <source>
        <dbReference type="ARBA" id="ARBA00004141"/>
    </source>
</evidence>
<dbReference type="PANTHER" id="PTHR43701">
    <property type="entry name" value="MEMBRANE TRANSPORTER PROTEIN MJ0441-RELATED"/>
    <property type="match status" value="1"/>
</dbReference>
<evidence type="ECO:0000256" key="4">
    <source>
        <dbReference type="ARBA" id="ARBA00023136"/>
    </source>
</evidence>
<dbReference type="KEGG" id="bih:BIP78_1484"/>
<feature type="chain" id="PRO_5019540915" description="Probable membrane transporter protein" evidence="7">
    <location>
        <begin position="18"/>
        <end position="330"/>
    </location>
</feature>
<evidence type="ECO:0000256" key="2">
    <source>
        <dbReference type="ARBA" id="ARBA00022692"/>
    </source>
</evidence>
<keyword evidence="7" id="KW-0732">Signal</keyword>
<keyword evidence="2 5" id="KW-0812">Transmembrane</keyword>
<accession>A0A410FWG2</accession>
<feature type="transmembrane region" description="Helical" evidence="5">
    <location>
        <begin position="124"/>
        <end position="142"/>
    </location>
</feature>
<feature type="signal peptide" evidence="7">
    <location>
        <begin position="1"/>
        <end position="17"/>
    </location>
</feature>
<sequence length="330" mass="33539">MWFFVVALAVVSGLARAVAGAAGGRLRPSAGRGRWPTGGPGGAARPTQGLRAADVRSGEAVRCRVGVRRLDRARLHSGAMTYFLLALAGVAVGAMGSMLGIGGGIFMVPLLLLARLVSTSQEAVGTSIAAVAITGLSSTLAYRRSGATNWRVGLALVPGAVGGGWLGPWISGRIASGTLALVFGVFLLYPAGVLLLGKQPKELFRGRGRMGIGILAGGAIGLVAGTASGLFGIGGGVIMVPALTLLGLDIVPAVATSLFVMIPTAAVATLRHTLAGNTHWDLALPLMAGALVGSQLGPLVATRLPAVWLRRLFAVVLTYSAVEMILRGVR</sequence>
<protein>
    <recommendedName>
        <fullName evidence="5">Probable membrane transporter protein</fullName>
    </recommendedName>
</protein>
<keyword evidence="3 5" id="KW-1133">Transmembrane helix</keyword>
<dbReference type="GO" id="GO:0005886">
    <property type="term" value="C:plasma membrane"/>
    <property type="evidence" value="ECO:0007669"/>
    <property type="project" value="UniProtKB-SubCell"/>
</dbReference>
<feature type="transmembrane region" description="Helical" evidence="5">
    <location>
        <begin position="307"/>
        <end position="326"/>
    </location>
</feature>
<evidence type="ECO:0000256" key="5">
    <source>
        <dbReference type="RuleBase" id="RU363041"/>
    </source>
</evidence>
<dbReference type="InterPro" id="IPR051598">
    <property type="entry name" value="TSUP/Inactive_protease-like"/>
</dbReference>
<feature type="compositionally biased region" description="Low complexity" evidence="6">
    <location>
        <begin position="24"/>
        <end position="35"/>
    </location>
</feature>
<feature type="transmembrane region" description="Helical" evidence="5">
    <location>
        <begin position="282"/>
        <end position="301"/>
    </location>
</feature>
<reference evidence="9" key="1">
    <citation type="submission" date="2018-12" db="EMBL/GenBank/DDBJ databases">
        <title>Complete genome sequence of an uncultured bacterium of the candidate phylum Bipolaricaulota.</title>
        <authorList>
            <person name="Kadnikov V.V."/>
            <person name="Mardanov A.V."/>
            <person name="Beletsky A.V."/>
            <person name="Frank Y.A."/>
            <person name="Karnachuk O.V."/>
            <person name="Ravin N.V."/>
        </authorList>
    </citation>
    <scope>NUCLEOTIDE SEQUENCE [LARGE SCALE GENOMIC DNA]</scope>
</reference>
<dbReference type="EMBL" id="CP034928">
    <property type="protein sequence ID" value="QAA77250.1"/>
    <property type="molecule type" value="Genomic_DNA"/>
</dbReference>
<evidence type="ECO:0000313" key="8">
    <source>
        <dbReference type="EMBL" id="QAA77250.1"/>
    </source>
</evidence>
<gene>
    <name evidence="8" type="ORF">BIP78_1484</name>
</gene>
<comment type="similarity">
    <text evidence="5">Belongs to the 4-toluene sulfonate uptake permease (TSUP) (TC 2.A.102) family.</text>
</comment>
<dbReference type="Proteomes" id="UP000287233">
    <property type="component" value="Chromosome"/>
</dbReference>
<name>A0A410FWG2_BIPS1</name>
<evidence type="ECO:0000256" key="3">
    <source>
        <dbReference type="ARBA" id="ARBA00022989"/>
    </source>
</evidence>
<feature type="transmembrane region" description="Helical" evidence="5">
    <location>
        <begin position="209"/>
        <end position="238"/>
    </location>
</feature>
<evidence type="ECO:0000256" key="6">
    <source>
        <dbReference type="SAM" id="MobiDB-lite"/>
    </source>
</evidence>
<dbReference type="InterPro" id="IPR002781">
    <property type="entry name" value="TM_pro_TauE-like"/>
</dbReference>
<feature type="transmembrane region" description="Helical" evidence="5">
    <location>
        <begin position="174"/>
        <end position="197"/>
    </location>
</feature>
<keyword evidence="4 5" id="KW-0472">Membrane</keyword>
<proteinExistence type="inferred from homology"/>
<dbReference type="PANTHER" id="PTHR43701:SF2">
    <property type="entry name" value="MEMBRANE TRANSPORTER PROTEIN YJNA-RELATED"/>
    <property type="match status" value="1"/>
</dbReference>
<feature type="region of interest" description="Disordered" evidence="6">
    <location>
        <begin position="24"/>
        <end position="48"/>
    </location>
</feature>
<feature type="transmembrane region" description="Helical" evidence="5">
    <location>
        <begin position="79"/>
        <end position="112"/>
    </location>
</feature>
<evidence type="ECO:0000313" key="9">
    <source>
        <dbReference type="Proteomes" id="UP000287233"/>
    </source>
</evidence>
<evidence type="ECO:0000256" key="7">
    <source>
        <dbReference type="SAM" id="SignalP"/>
    </source>
</evidence>
<keyword evidence="5" id="KW-1003">Cell membrane</keyword>
<dbReference type="Pfam" id="PF01925">
    <property type="entry name" value="TauE"/>
    <property type="match status" value="1"/>
</dbReference>
<organism evidence="8 9">
    <name type="scientific">Bipolaricaulis sibiricus</name>
    <dbReference type="NCBI Taxonomy" id="2501609"/>
    <lineage>
        <taxon>Bacteria</taxon>
        <taxon>Candidatus Bipolaricaulota</taxon>
        <taxon>Candidatus Bipolaricaulia</taxon>
        <taxon>Candidatus Bipolaricaulales</taxon>
        <taxon>Candidatus Bipolaricaulaceae</taxon>
        <taxon>Candidatus Bipolaricaulis</taxon>
    </lineage>
</organism>
<dbReference type="AlphaFoldDB" id="A0A410FWG2"/>